<comment type="caution">
    <text evidence="4">The sequence shown here is derived from an EMBL/GenBank/DDBJ whole genome shotgun (WGS) entry which is preliminary data.</text>
</comment>
<dbReference type="EMBL" id="QXFU01000571">
    <property type="protein sequence ID" value="KAE9029158.1"/>
    <property type="molecule type" value="Genomic_DNA"/>
</dbReference>
<dbReference type="OrthoDB" id="127919at2759"/>
<evidence type="ECO:0000313" key="7">
    <source>
        <dbReference type="Proteomes" id="UP000435112"/>
    </source>
</evidence>
<dbReference type="Proteomes" id="UP000429607">
    <property type="component" value="Unassembled WGS sequence"/>
</dbReference>
<evidence type="ECO:0000256" key="1">
    <source>
        <dbReference type="SAM" id="MobiDB-lite"/>
    </source>
</evidence>
<dbReference type="AlphaFoldDB" id="A0A6A4FCU6"/>
<reference evidence="4 6" key="1">
    <citation type="submission" date="2018-08" db="EMBL/GenBank/DDBJ databases">
        <title>Genomic investigation of the strawberry pathogen Phytophthora fragariae indicates pathogenicity is determined by transcriptional variation in three key races.</title>
        <authorList>
            <person name="Adams T.M."/>
            <person name="Armitage A.D."/>
            <person name="Sobczyk M.K."/>
            <person name="Bates H.J."/>
            <person name="Dunwell J.M."/>
            <person name="Nellist C.F."/>
            <person name="Harrison R.J."/>
        </authorList>
    </citation>
    <scope>NUCLEOTIDE SEQUENCE [LARGE SCALE GENOMIC DNA]</scope>
    <source>
        <strain evidence="3 5">SCRP249</strain>
        <strain evidence="2 7">SCRP324</strain>
        <strain evidence="4 6">SCRP333</strain>
    </source>
</reference>
<dbReference type="Proteomes" id="UP000434957">
    <property type="component" value="Unassembled WGS sequence"/>
</dbReference>
<feature type="region of interest" description="Disordered" evidence="1">
    <location>
        <begin position="54"/>
        <end position="87"/>
    </location>
</feature>
<dbReference type="EMBL" id="QXFV01000585">
    <property type="protein sequence ID" value="KAE9033503.1"/>
    <property type="molecule type" value="Genomic_DNA"/>
</dbReference>
<proteinExistence type="predicted"/>
<evidence type="ECO:0000313" key="4">
    <source>
        <dbReference type="EMBL" id="KAE9345646.1"/>
    </source>
</evidence>
<name>A0A6A4FCU6_9STRA</name>
<organism evidence="4 6">
    <name type="scientific">Phytophthora rubi</name>
    <dbReference type="NCBI Taxonomy" id="129364"/>
    <lineage>
        <taxon>Eukaryota</taxon>
        <taxon>Sar</taxon>
        <taxon>Stramenopiles</taxon>
        <taxon>Oomycota</taxon>
        <taxon>Peronosporomycetes</taxon>
        <taxon>Peronosporales</taxon>
        <taxon>Peronosporaceae</taxon>
        <taxon>Phytophthora</taxon>
    </lineage>
</organism>
<dbReference type="EMBL" id="QXFT01000378">
    <property type="protein sequence ID" value="KAE9345646.1"/>
    <property type="molecule type" value="Genomic_DNA"/>
</dbReference>
<evidence type="ECO:0000313" key="2">
    <source>
        <dbReference type="EMBL" id="KAE9029158.1"/>
    </source>
</evidence>
<gene>
    <name evidence="3" type="ORF">PR001_g10136</name>
    <name evidence="2" type="ORF">PR002_g10214</name>
    <name evidence="4" type="ORF">PR003_g7845</name>
</gene>
<feature type="compositionally biased region" description="Basic and acidic residues" evidence="1">
    <location>
        <begin position="54"/>
        <end position="64"/>
    </location>
</feature>
<evidence type="ECO:0000313" key="6">
    <source>
        <dbReference type="Proteomes" id="UP000434957"/>
    </source>
</evidence>
<dbReference type="Proteomes" id="UP000435112">
    <property type="component" value="Unassembled WGS sequence"/>
</dbReference>
<keyword evidence="6" id="KW-1185">Reference proteome</keyword>
<protein>
    <submittedName>
        <fullName evidence="4">Uncharacterized protein</fullName>
    </submittedName>
</protein>
<accession>A0A6A4FCU6</accession>
<sequence length="87" mass="9996">MALTTPKFKQDNTRHLKEGERYELRTILAHVQAFDTRVREMEARMASIEELLRARPASQDRQESVTETIDASSLRDDESSSDEDADV</sequence>
<evidence type="ECO:0000313" key="5">
    <source>
        <dbReference type="Proteomes" id="UP000429607"/>
    </source>
</evidence>
<evidence type="ECO:0000313" key="3">
    <source>
        <dbReference type="EMBL" id="KAE9033503.1"/>
    </source>
</evidence>